<organism evidence="1 2">
    <name type="scientific">Methylomonas koyamae</name>
    <dbReference type="NCBI Taxonomy" id="702114"/>
    <lineage>
        <taxon>Bacteria</taxon>
        <taxon>Pseudomonadati</taxon>
        <taxon>Pseudomonadota</taxon>
        <taxon>Gammaproteobacteria</taxon>
        <taxon>Methylococcales</taxon>
        <taxon>Methylococcaceae</taxon>
        <taxon>Methylomonas</taxon>
    </lineage>
</organism>
<protein>
    <submittedName>
        <fullName evidence="1">Transcriptional regulator</fullName>
    </submittedName>
</protein>
<dbReference type="AlphaFoldDB" id="A0A177N344"/>
<dbReference type="OrthoDB" id="5298532at2"/>
<dbReference type="Gene3D" id="1.10.238.160">
    <property type="match status" value="1"/>
</dbReference>
<name>A0A177N344_9GAMM</name>
<evidence type="ECO:0000313" key="1">
    <source>
        <dbReference type="EMBL" id="OAI12074.1"/>
    </source>
</evidence>
<proteinExistence type="predicted"/>
<accession>A0A177N344</accession>
<dbReference type="Proteomes" id="UP000077857">
    <property type="component" value="Unassembled WGS sequence"/>
</dbReference>
<dbReference type="EMBL" id="LUUJ01000113">
    <property type="protein sequence ID" value="OAI12074.1"/>
    <property type="molecule type" value="Genomic_DNA"/>
</dbReference>
<gene>
    <name evidence="1" type="ORF">A1507_19240</name>
</gene>
<reference evidence="1 2" key="1">
    <citation type="submission" date="2016-03" db="EMBL/GenBank/DDBJ databases">
        <authorList>
            <person name="Ploux O."/>
        </authorList>
    </citation>
    <scope>NUCLEOTIDE SEQUENCE [LARGE SCALE GENOMIC DNA]</scope>
    <source>
        <strain evidence="1 2">R-45378</strain>
    </source>
</reference>
<sequence>MSKLPETGFLRLKQIIGDPKAEPPISGLLPMSKSSWWDGVKKGIFPKPIKMGPNMTAWRVEDIAELIARLGAQCTGNANA</sequence>
<dbReference type="RefSeq" id="WP_064042123.1">
    <property type="nucleotide sequence ID" value="NZ_LUUJ01000113.1"/>
</dbReference>
<comment type="caution">
    <text evidence="1">The sequence shown here is derived from an EMBL/GenBank/DDBJ whole genome shotgun (WGS) entry which is preliminary data.</text>
</comment>
<evidence type="ECO:0000313" key="2">
    <source>
        <dbReference type="Proteomes" id="UP000077857"/>
    </source>
</evidence>